<name>A0A0F9MHC3_9ZZZZ</name>
<dbReference type="EMBL" id="LAZR01010155">
    <property type="protein sequence ID" value="KKM68512.1"/>
    <property type="molecule type" value="Genomic_DNA"/>
</dbReference>
<reference evidence="1" key="1">
    <citation type="journal article" date="2015" name="Nature">
        <title>Complex archaea that bridge the gap between prokaryotes and eukaryotes.</title>
        <authorList>
            <person name="Spang A."/>
            <person name="Saw J.H."/>
            <person name="Jorgensen S.L."/>
            <person name="Zaremba-Niedzwiedzka K."/>
            <person name="Martijn J."/>
            <person name="Lind A.E."/>
            <person name="van Eijk R."/>
            <person name="Schleper C."/>
            <person name="Guy L."/>
            <person name="Ettema T.J."/>
        </authorList>
    </citation>
    <scope>NUCLEOTIDE SEQUENCE</scope>
</reference>
<proteinExistence type="predicted"/>
<evidence type="ECO:0000313" key="1">
    <source>
        <dbReference type="EMBL" id="KKM68512.1"/>
    </source>
</evidence>
<sequence>MTDFGAKTNPELLKAGTMFQLFQLFNNVRNCSDVPVVPIVRRFYA</sequence>
<protein>
    <submittedName>
        <fullName evidence="1">Uncharacterized protein</fullName>
    </submittedName>
</protein>
<dbReference type="AlphaFoldDB" id="A0A0F9MHC3"/>
<comment type="caution">
    <text evidence="1">The sequence shown here is derived from an EMBL/GenBank/DDBJ whole genome shotgun (WGS) entry which is preliminary data.</text>
</comment>
<organism evidence="1">
    <name type="scientific">marine sediment metagenome</name>
    <dbReference type="NCBI Taxonomy" id="412755"/>
    <lineage>
        <taxon>unclassified sequences</taxon>
        <taxon>metagenomes</taxon>
        <taxon>ecological metagenomes</taxon>
    </lineage>
</organism>
<gene>
    <name evidence="1" type="ORF">LCGC14_1460160</name>
</gene>
<accession>A0A0F9MHC3</accession>